<dbReference type="Proteomes" id="UP000316476">
    <property type="component" value="Unassembled WGS sequence"/>
</dbReference>
<evidence type="ECO:0000313" key="2">
    <source>
        <dbReference type="Proteomes" id="UP000316476"/>
    </source>
</evidence>
<proteinExistence type="predicted"/>
<dbReference type="EMBL" id="SJPZ01000002">
    <property type="protein sequence ID" value="TWU62323.1"/>
    <property type="molecule type" value="Genomic_DNA"/>
</dbReference>
<sequence length="53" mass="6038">MFLAQLLFRRFAFLPAGRNRNLQIANEPNATDRKKFDTAVAEDGKLGLQKPTF</sequence>
<evidence type="ECO:0000313" key="1">
    <source>
        <dbReference type="EMBL" id="TWU62323.1"/>
    </source>
</evidence>
<protein>
    <submittedName>
        <fullName evidence="1">Uncharacterized protein</fullName>
    </submittedName>
</protein>
<name>A0A5C6FPJ2_9PLAN</name>
<dbReference type="AlphaFoldDB" id="A0A5C6FPJ2"/>
<organism evidence="1 2">
    <name type="scientific">Crateriforma conspicua</name>
    <dbReference type="NCBI Taxonomy" id="2527996"/>
    <lineage>
        <taxon>Bacteria</taxon>
        <taxon>Pseudomonadati</taxon>
        <taxon>Planctomycetota</taxon>
        <taxon>Planctomycetia</taxon>
        <taxon>Planctomycetales</taxon>
        <taxon>Planctomycetaceae</taxon>
        <taxon>Crateriforma</taxon>
    </lineage>
</organism>
<comment type="caution">
    <text evidence="1">The sequence shown here is derived from an EMBL/GenBank/DDBJ whole genome shotgun (WGS) entry which is preliminary data.</text>
</comment>
<reference evidence="1 2" key="1">
    <citation type="submission" date="2019-02" db="EMBL/GenBank/DDBJ databases">
        <title>Deep-cultivation of Planctomycetes and their phenomic and genomic characterization uncovers novel biology.</title>
        <authorList>
            <person name="Wiegand S."/>
            <person name="Jogler M."/>
            <person name="Boedeker C."/>
            <person name="Pinto D."/>
            <person name="Vollmers J."/>
            <person name="Rivas-Marin E."/>
            <person name="Kohn T."/>
            <person name="Peeters S.H."/>
            <person name="Heuer A."/>
            <person name="Rast P."/>
            <person name="Oberbeckmann S."/>
            <person name="Bunk B."/>
            <person name="Jeske O."/>
            <person name="Meyerdierks A."/>
            <person name="Storesund J.E."/>
            <person name="Kallscheuer N."/>
            <person name="Luecker S."/>
            <person name="Lage O.M."/>
            <person name="Pohl T."/>
            <person name="Merkel B.J."/>
            <person name="Hornburger P."/>
            <person name="Mueller R.-W."/>
            <person name="Bruemmer F."/>
            <person name="Labrenz M."/>
            <person name="Spormann A.M."/>
            <person name="Op Den Camp H."/>
            <person name="Overmann J."/>
            <person name="Amann R."/>
            <person name="Jetten M.S.M."/>
            <person name="Mascher T."/>
            <person name="Medema M.H."/>
            <person name="Devos D.P."/>
            <person name="Kaster A.-K."/>
            <person name="Ovreas L."/>
            <person name="Rohde M."/>
            <person name="Galperin M.Y."/>
            <person name="Jogler C."/>
        </authorList>
    </citation>
    <scope>NUCLEOTIDE SEQUENCE [LARGE SCALE GENOMIC DNA]</scope>
    <source>
        <strain evidence="1 2">V7</strain>
    </source>
</reference>
<accession>A0A5C6FPJ2</accession>
<gene>
    <name evidence="1" type="ORF">V7x_40520</name>
</gene>